<reference evidence="3 4" key="1">
    <citation type="submission" date="2014-05" db="EMBL/GenBank/DDBJ databases">
        <title>Draft Genome Sequence of Kitasatospora cheerisanensis KCTC 2395.</title>
        <authorList>
            <person name="Nam D.H."/>
        </authorList>
    </citation>
    <scope>NUCLEOTIDE SEQUENCE [LARGE SCALE GENOMIC DNA]</scope>
    <source>
        <strain evidence="3 4">KCTC 2395</strain>
    </source>
</reference>
<keyword evidence="4" id="KW-1185">Reference proteome</keyword>
<accession>A0A066YR39</accession>
<comment type="caution">
    <text evidence="3">The sequence shown here is derived from an EMBL/GenBank/DDBJ whole genome shotgun (WGS) entry which is preliminary data.</text>
</comment>
<dbReference type="AlphaFoldDB" id="A0A066YR39"/>
<dbReference type="InterPro" id="IPR056135">
    <property type="entry name" value="DUF7718"/>
</dbReference>
<feature type="domain" description="DUF7718" evidence="2">
    <location>
        <begin position="25"/>
        <end position="87"/>
    </location>
</feature>
<protein>
    <recommendedName>
        <fullName evidence="2">DUF7718 domain-containing protein</fullName>
    </recommendedName>
</protein>
<proteinExistence type="predicted"/>
<name>A0A066YR39_9ACTN</name>
<dbReference type="Proteomes" id="UP000027178">
    <property type="component" value="Unassembled WGS sequence"/>
</dbReference>
<dbReference type="PATRIC" id="fig|1348663.4.peg.7433"/>
<evidence type="ECO:0000259" key="2">
    <source>
        <dbReference type="Pfam" id="PF24839"/>
    </source>
</evidence>
<evidence type="ECO:0000313" key="3">
    <source>
        <dbReference type="EMBL" id="KDN80551.1"/>
    </source>
</evidence>
<organism evidence="3 4">
    <name type="scientific">Kitasatospora cheerisanensis KCTC 2395</name>
    <dbReference type="NCBI Taxonomy" id="1348663"/>
    <lineage>
        <taxon>Bacteria</taxon>
        <taxon>Bacillati</taxon>
        <taxon>Actinomycetota</taxon>
        <taxon>Actinomycetes</taxon>
        <taxon>Kitasatosporales</taxon>
        <taxon>Streptomycetaceae</taxon>
        <taxon>Kitasatospora</taxon>
    </lineage>
</organism>
<dbReference type="HOGENOM" id="CLU_1914267_0_0_11"/>
<evidence type="ECO:0000256" key="1">
    <source>
        <dbReference type="SAM" id="MobiDB-lite"/>
    </source>
</evidence>
<evidence type="ECO:0000313" key="4">
    <source>
        <dbReference type="Proteomes" id="UP000027178"/>
    </source>
</evidence>
<gene>
    <name evidence="3" type="ORF">KCH_76980</name>
</gene>
<sequence>MDMSAGEPAHYKPPPCPPAVESNTRIEITDTDELRIRMQVYKDLITFFAIMQMVWDDGEWKEVARIDCCHSTIHRHQFVLPDGRDIHDHQLIVEIPPDGGERWSVVNDGYHKALAVMYEEWETNVQRWRDGR</sequence>
<dbReference type="Pfam" id="PF24839">
    <property type="entry name" value="DUF7718"/>
    <property type="match status" value="1"/>
</dbReference>
<dbReference type="EMBL" id="JNBY01000172">
    <property type="protein sequence ID" value="KDN80551.1"/>
    <property type="molecule type" value="Genomic_DNA"/>
</dbReference>
<feature type="region of interest" description="Disordered" evidence="1">
    <location>
        <begin position="1"/>
        <end position="22"/>
    </location>
</feature>